<name>A0ABS8UI65_9GAMM</name>
<comment type="caution">
    <text evidence="1">The sequence shown here is derived from an EMBL/GenBank/DDBJ whole genome shotgun (WGS) entry which is preliminary data.</text>
</comment>
<dbReference type="EMBL" id="JAJQKU010000005">
    <property type="protein sequence ID" value="MCD9098185.1"/>
    <property type="molecule type" value="Genomic_DNA"/>
</dbReference>
<dbReference type="Proteomes" id="UP001430360">
    <property type="component" value="Unassembled WGS sequence"/>
</dbReference>
<reference evidence="1" key="1">
    <citation type="submission" date="2021-12" db="EMBL/GenBank/DDBJ databases">
        <authorList>
            <person name="Ulrich A."/>
        </authorList>
    </citation>
    <scope>NUCLEOTIDE SEQUENCE</scope>
    <source>
        <strain evidence="1">A1P009</strain>
    </source>
</reference>
<evidence type="ECO:0000313" key="2">
    <source>
        <dbReference type="Proteomes" id="UP001430360"/>
    </source>
</evidence>
<protein>
    <submittedName>
        <fullName evidence="1">Uncharacterized protein</fullName>
    </submittedName>
</protein>
<evidence type="ECO:0000313" key="1">
    <source>
        <dbReference type="EMBL" id="MCD9098185.1"/>
    </source>
</evidence>
<dbReference type="RefSeq" id="WP_232137428.1">
    <property type="nucleotide sequence ID" value="NZ_CP089507.1"/>
</dbReference>
<gene>
    <name evidence="1" type="ORF">LTT95_14680</name>
</gene>
<proteinExistence type="predicted"/>
<reference evidence="1" key="2">
    <citation type="journal article" date="2022" name="Syst. Appl. Microbiol.">
        <title>Physiological and genomic characterisation of Luteimonas fraxinea sp. nov., a bacterial species associated with trees tolerant to ash dieback.</title>
        <authorList>
            <person name="Ulrich K."/>
            <person name="Becker R."/>
            <person name="Behrendt U."/>
            <person name="Kube M."/>
            <person name="Schneck V."/>
            <person name="Ulrich A."/>
        </authorList>
    </citation>
    <scope>NUCLEOTIDE SEQUENCE</scope>
    <source>
        <strain evidence="1">A1P009</strain>
    </source>
</reference>
<organism evidence="1 2">
    <name type="scientific">Luteimonas fraxinea</name>
    <dbReference type="NCBI Taxonomy" id="2901869"/>
    <lineage>
        <taxon>Bacteria</taxon>
        <taxon>Pseudomonadati</taxon>
        <taxon>Pseudomonadota</taxon>
        <taxon>Gammaproteobacteria</taxon>
        <taxon>Lysobacterales</taxon>
        <taxon>Lysobacteraceae</taxon>
        <taxon>Luteimonas</taxon>
    </lineage>
</organism>
<keyword evidence="2" id="KW-1185">Reference proteome</keyword>
<sequence length="87" mass="9904">MTTKTGAANDAFDWLENMKCWSRSGDGADQIEFALSDVIVRSGTTPKTWRIAFQAWRVYRFIATAECFTVEEDEICGITILRFSRSI</sequence>
<accession>A0ABS8UI65</accession>